<keyword evidence="2" id="KW-0808">Transferase</keyword>
<dbReference type="CDD" id="cd02440">
    <property type="entry name" value="AdoMet_MTases"/>
    <property type="match status" value="1"/>
</dbReference>
<keyword evidence="2" id="KW-0489">Methyltransferase</keyword>
<evidence type="ECO:0000259" key="1">
    <source>
        <dbReference type="Pfam" id="PF08242"/>
    </source>
</evidence>
<evidence type="ECO:0000313" key="2">
    <source>
        <dbReference type="EMBL" id="KAJ7617097.1"/>
    </source>
</evidence>
<dbReference type="InterPro" id="IPR013217">
    <property type="entry name" value="Methyltransf_12"/>
</dbReference>
<dbReference type="AlphaFoldDB" id="A0AAD7FD88"/>
<organism evidence="2 3">
    <name type="scientific">Roridomyces roridus</name>
    <dbReference type="NCBI Taxonomy" id="1738132"/>
    <lineage>
        <taxon>Eukaryota</taxon>
        <taxon>Fungi</taxon>
        <taxon>Dikarya</taxon>
        <taxon>Basidiomycota</taxon>
        <taxon>Agaricomycotina</taxon>
        <taxon>Agaricomycetes</taxon>
        <taxon>Agaricomycetidae</taxon>
        <taxon>Agaricales</taxon>
        <taxon>Marasmiineae</taxon>
        <taxon>Mycenaceae</taxon>
        <taxon>Roridomyces</taxon>
    </lineage>
</organism>
<dbReference type="InterPro" id="IPR029063">
    <property type="entry name" value="SAM-dependent_MTases_sf"/>
</dbReference>
<gene>
    <name evidence="2" type="ORF">FB45DRAFT_933429</name>
</gene>
<dbReference type="GO" id="GO:0032259">
    <property type="term" value="P:methylation"/>
    <property type="evidence" value="ECO:0007669"/>
    <property type="project" value="UniProtKB-KW"/>
</dbReference>
<name>A0AAD7FD88_9AGAR</name>
<dbReference type="Pfam" id="PF08242">
    <property type="entry name" value="Methyltransf_12"/>
    <property type="match status" value="1"/>
</dbReference>
<reference evidence="2" key="1">
    <citation type="submission" date="2023-03" db="EMBL/GenBank/DDBJ databases">
        <title>Massive genome expansion in bonnet fungi (Mycena s.s.) driven by repeated elements and novel gene families across ecological guilds.</title>
        <authorList>
            <consortium name="Lawrence Berkeley National Laboratory"/>
            <person name="Harder C.B."/>
            <person name="Miyauchi S."/>
            <person name="Viragh M."/>
            <person name="Kuo A."/>
            <person name="Thoen E."/>
            <person name="Andreopoulos B."/>
            <person name="Lu D."/>
            <person name="Skrede I."/>
            <person name="Drula E."/>
            <person name="Henrissat B."/>
            <person name="Morin E."/>
            <person name="Kohler A."/>
            <person name="Barry K."/>
            <person name="LaButti K."/>
            <person name="Morin E."/>
            <person name="Salamov A."/>
            <person name="Lipzen A."/>
            <person name="Mereny Z."/>
            <person name="Hegedus B."/>
            <person name="Baldrian P."/>
            <person name="Stursova M."/>
            <person name="Weitz H."/>
            <person name="Taylor A."/>
            <person name="Grigoriev I.V."/>
            <person name="Nagy L.G."/>
            <person name="Martin F."/>
            <person name="Kauserud H."/>
        </authorList>
    </citation>
    <scope>NUCLEOTIDE SEQUENCE</scope>
    <source>
        <strain evidence="2">9284</strain>
    </source>
</reference>
<dbReference type="Proteomes" id="UP001221142">
    <property type="component" value="Unassembled WGS sequence"/>
</dbReference>
<comment type="caution">
    <text evidence="2">The sequence shown here is derived from an EMBL/GenBank/DDBJ whole genome shotgun (WGS) entry which is preliminary data.</text>
</comment>
<feature type="domain" description="Methyltransferase type 12" evidence="1">
    <location>
        <begin position="56"/>
        <end position="154"/>
    </location>
</feature>
<dbReference type="EMBL" id="JARKIF010000021">
    <property type="protein sequence ID" value="KAJ7617097.1"/>
    <property type="molecule type" value="Genomic_DNA"/>
</dbReference>
<accession>A0AAD7FD88</accession>
<keyword evidence="3" id="KW-1185">Reference proteome</keyword>
<dbReference type="GO" id="GO:0008168">
    <property type="term" value="F:methyltransferase activity"/>
    <property type="evidence" value="ECO:0007669"/>
    <property type="project" value="UniProtKB-KW"/>
</dbReference>
<protein>
    <submittedName>
        <fullName evidence="2">S-adenosyl-L-methionine-dependent methyltransferase</fullName>
    </submittedName>
</protein>
<dbReference type="SUPFAM" id="SSF53335">
    <property type="entry name" value="S-adenosyl-L-methionine-dependent methyltransferases"/>
    <property type="match status" value="1"/>
</dbReference>
<proteinExistence type="predicted"/>
<sequence length="317" mass="34672">MSTTSSSNSRYPIPATSPEKERLAKQYAVKKAMYGWSTALPDDSDLIDLSAVHRVIDVGAGTCVWAFDLLSMPRRPEDMQLYVCDINTSFFPEKAILAEFGITAFQQDVTKPFPEELRGTFDLVHASFLVGGLDADGWRAALANYHALLKPGGLVLLDETDLIYFPEQFLLDPSAFDDDLNKHLTSPTWIHKSNCIFTGYALQKGLVVRITQELPTLLASAGFAVLRSQHVVQALGPLCQSVGGGAQAEFESFSIQNVLGVMKPLAENMLKRGALEVPPGRAVEGEDEVRVLLEEIETGVRTEGAVAPAGWFLARKE</sequence>
<dbReference type="Gene3D" id="3.40.50.150">
    <property type="entry name" value="Vaccinia Virus protein VP39"/>
    <property type="match status" value="1"/>
</dbReference>
<evidence type="ECO:0000313" key="3">
    <source>
        <dbReference type="Proteomes" id="UP001221142"/>
    </source>
</evidence>